<feature type="non-terminal residue" evidence="2">
    <location>
        <position position="87"/>
    </location>
</feature>
<accession>A0A3B1A4C4</accession>
<dbReference type="EC" id="2.1.1.272" evidence="2"/>
<dbReference type="SUPFAM" id="SSF53790">
    <property type="entry name" value="Tetrapyrrole methylase"/>
    <property type="match status" value="1"/>
</dbReference>
<dbReference type="PANTHER" id="PTHR47036">
    <property type="entry name" value="COBALT-FACTOR III C(17)-METHYLTRANSFERASE-RELATED"/>
    <property type="match status" value="1"/>
</dbReference>
<dbReference type="InterPro" id="IPR000878">
    <property type="entry name" value="4pyrrol_Mease"/>
</dbReference>
<keyword evidence="2" id="KW-0808">Transferase</keyword>
<dbReference type="Gene3D" id="3.40.1010.10">
    <property type="entry name" value="Cobalt-precorrin-4 Transmethylase, Domain 1"/>
    <property type="match status" value="1"/>
</dbReference>
<dbReference type="AlphaFoldDB" id="A0A3B1A4C4"/>
<dbReference type="GO" id="GO:0008168">
    <property type="term" value="F:methyltransferase activity"/>
    <property type="evidence" value="ECO:0007669"/>
    <property type="project" value="UniProtKB-KW"/>
</dbReference>
<proteinExistence type="predicted"/>
<feature type="domain" description="Tetrapyrrole methylase" evidence="1">
    <location>
        <begin position="5"/>
        <end position="84"/>
    </location>
</feature>
<dbReference type="InterPro" id="IPR035996">
    <property type="entry name" value="4pyrrol_Methylase_sf"/>
</dbReference>
<organism evidence="2">
    <name type="scientific">hydrothermal vent metagenome</name>
    <dbReference type="NCBI Taxonomy" id="652676"/>
    <lineage>
        <taxon>unclassified sequences</taxon>
        <taxon>metagenomes</taxon>
        <taxon>ecological metagenomes</taxon>
    </lineage>
</organism>
<sequence length="87" mass="9297">MSKGKILLVGFGPGAKEHMSGRAIAAIDEADVVIGYTTYIKLVQDQLEGKEVVKKGMTEEIDRCIEAYEQAQQGKVVALISSGDIGV</sequence>
<name>A0A3B1A4C4_9ZZZZ</name>
<gene>
    <name evidence="2" type="ORF">MNBD_GAMMA19-277</name>
</gene>
<reference evidence="2" key="1">
    <citation type="submission" date="2018-06" db="EMBL/GenBank/DDBJ databases">
        <authorList>
            <person name="Zhirakovskaya E."/>
        </authorList>
    </citation>
    <scope>NUCLEOTIDE SEQUENCE</scope>
</reference>
<dbReference type="EMBL" id="UOFV01000218">
    <property type="protein sequence ID" value="VAX00596.1"/>
    <property type="molecule type" value="Genomic_DNA"/>
</dbReference>
<dbReference type="PANTHER" id="PTHR47036:SF1">
    <property type="entry name" value="COBALT-FACTOR III C(17)-METHYLTRANSFERASE-RELATED"/>
    <property type="match status" value="1"/>
</dbReference>
<protein>
    <submittedName>
        <fullName evidence="2">Cobalt-precorrin-3 C(17)-methyltransferase / Cobalt-factor III reductase</fullName>
        <ecNumber evidence="2">2.1.1.272</ecNumber>
    </submittedName>
</protein>
<keyword evidence="2" id="KW-0489">Methyltransferase</keyword>
<dbReference type="InterPro" id="IPR014777">
    <property type="entry name" value="4pyrrole_Mease_sub1"/>
</dbReference>
<dbReference type="GO" id="GO:0032259">
    <property type="term" value="P:methylation"/>
    <property type="evidence" value="ECO:0007669"/>
    <property type="project" value="UniProtKB-KW"/>
</dbReference>
<dbReference type="InterPro" id="IPR051810">
    <property type="entry name" value="Precorrin_MeTrfase"/>
</dbReference>
<dbReference type="Pfam" id="PF00590">
    <property type="entry name" value="TP_methylase"/>
    <property type="match status" value="1"/>
</dbReference>
<evidence type="ECO:0000313" key="2">
    <source>
        <dbReference type="EMBL" id="VAX00596.1"/>
    </source>
</evidence>
<evidence type="ECO:0000259" key="1">
    <source>
        <dbReference type="Pfam" id="PF00590"/>
    </source>
</evidence>